<protein>
    <submittedName>
        <fullName evidence="2">Helix-turn-helix domain protein</fullName>
    </submittedName>
</protein>
<dbReference type="InterPro" id="IPR010982">
    <property type="entry name" value="Lambda_DNA-bd_dom_sf"/>
</dbReference>
<feature type="domain" description="HTH cro/C1-type" evidence="1">
    <location>
        <begin position="10"/>
        <end position="52"/>
    </location>
</feature>
<dbReference type="PROSITE" id="PS50943">
    <property type="entry name" value="HTH_CROC1"/>
    <property type="match status" value="1"/>
</dbReference>
<dbReference type="InterPro" id="IPR001387">
    <property type="entry name" value="Cro/C1-type_HTH"/>
</dbReference>
<dbReference type="CDD" id="cd00093">
    <property type="entry name" value="HTH_XRE"/>
    <property type="match status" value="1"/>
</dbReference>
<name>A0A8S5SWF3_9CAUD</name>
<dbReference type="Gene3D" id="1.10.260.40">
    <property type="entry name" value="lambda repressor-like DNA-binding domains"/>
    <property type="match status" value="1"/>
</dbReference>
<dbReference type="SUPFAM" id="SSF47413">
    <property type="entry name" value="lambda repressor-like DNA-binding domains"/>
    <property type="match status" value="1"/>
</dbReference>
<sequence>MRLTTTAEALKQARKAGEKSQMDMAAEMDITRRTVQHWENGESEPTVSQLMAWIRTAGENPVPYLIALAYPDRDIIDGLDDEGIAKGYETISRNLSARDKKSLYYIFGGDHGSDPHCVIQLILTHLHTPLWDRVGSAQHIMADYELNKAIGRIPETGFNPDLAMINEAIKQAIKSTMEGKNDYTLEAPQEPKK</sequence>
<dbReference type="GO" id="GO:0003677">
    <property type="term" value="F:DNA binding"/>
    <property type="evidence" value="ECO:0007669"/>
    <property type="project" value="InterPro"/>
</dbReference>
<evidence type="ECO:0000259" key="1">
    <source>
        <dbReference type="PROSITE" id="PS50943"/>
    </source>
</evidence>
<organism evidence="2">
    <name type="scientific">Myoviridae sp. ctBTH15</name>
    <dbReference type="NCBI Taxonomy" id="2827666"/>
    <lineage>
        <taxon>Viruses</taxon>
        <taxon>Duplodnaviria</taxon>
        <taxon>Heunggongvirae</taxon>
        <taxon>Uroviricota</taxon>
        <taxon>Caudoviricetes</taxon>
    </lineage>
</organism>
<reference evidence="2" key="1">
    <citation type="journal article" date="2021" name="Proc. Natl. Acad. Sci. U.S.A.">
        <title>A Catalog of Tens of Thousands of Viruses from Human Metagenomes Reveals Hidden Associations with Chronic Diseases.</title>
        <authorList>
            <person name="Tisza M.J."/>
            <person name="Buck C.B."/>
        </authorList>
    </citation>
    <scope>NUCLEOTIDE SEQUENCE</scope>
    <source>
        <strain evidence="2">CtBTH15</strain>
    </source>
</reference>
<proteinExistence type="predicted"/>
<dbReference type="SMART" id="SM00530">
    <property type="entry name" value="HTH_XRE"/>
    <property type="match status" value="1"/>
</dbReference>
<evidence type="ECO:0000313" key="2">
    <source>
        <dbReference type="EMBL" id="DAF55031.1"/>
    </source>
</evidence>
<accession>A0A8S5SWF3</accession>
<dbReference type="Pfam" id="PF01381">
    <property type="entry name" value="HTH_3"/>
    <property type="match status" value="1"/>
</dbReference>
<dbReference type="EMBL" id="BK032685">
    <property type="protein sequence ID" value="DAF55031.1"/>
    <property type="molecule type" value="Genomic_DNA"/>
</dbReference>